<keyword evidence="2" id="KW-1185">Reference proteome</keyword>
<accession>A0A9N9BMH2</accession>
<organism evidence="1 2">
    <name type="scientific">Acaulospora morrowiae</name>
    <dbReference type="NCBI Taxonomy" id="94023"/>
    <lineage>
        <taxon>Eukaryota</taxon>
        <taxon>Fungi</taxon>
        <taxon>Fungi incertae sedis</taxon>
        <taxon>Mucoromycota</taxon>
        <taxon>Glomeromycotina</taxon>
        <taxon>Glomeromycetes</taxon>
        <taxon>Diversisporales</taxon>
        <taxon>Acaulosporaceae</taxon>
        <taxon>Acaulospora</taxon>
    </lineage>
</organism>
<sequence>MECQRLQEFVNFEHLLYGIDLNNISTPALNDPFEISKRFNNGIKFINARNILYLNVLCEAKKLNVSNSYAIRRVTEMLWSRATFEEKGRWCDLAKQVSNYIKSESMFPPKILRVRKFDDN</sequence>
<comment type="caution">
    <text evidence="1">The sequence shown here is derived from an EMBL/GenBank/DDBJ whole genome shotgun (WGS) entry which is preliminary data.</text>
</comment>
<protein>
    <submittedName>
        <fullName evidence="1">534_t:CDS:1</fullName>
    </submittedName>
</protein>
<name>A0A9N9BMH2_9GLOM</name>
<dbReference type="AlphaFoldDB" id="A0A9N9BMH2"/>
<evidence type="ECO:0000313" key="2">
    <source>
        <dbReference type="Proteomes" id="UP000789342"/>
    </source>
</evidence>
<reference evidence="1" key="1">
    <citation type="submission" date="2021-06" db="EMBL/GenBank/DDBJ databases">
        <authorList>
            <person name="Kallberg Y."/>
            <person name="Tangrot J."/>
            <person name="Rosling A."/>
        </authorList>
    </citation>
    <scope>NUCLEOTIDE SEQUENCE</scope>
    <source>
        <strain evidence="1">CL551</strain>
    </source>
</reference>
<dbReference type="Proteomes" id="UP000789342">
    <property type="component" value="Unassembled WGS sequence"/>
</dbReference>
<dbReference type="EMBL" id="CAJVPV010004475">
    <property type="protein sequence ID" value="CAG8574070.1"/>
    <property type="molecule type" value="Genomic_DNA"/>
</dbReference>
<proteinExistence type="predicted"/>
<gene>
    <name evidence="1" type="ORF">AMORRO_LOCUS6610</name>
</gene>
<evidence type="ECO:0000313" key="1">
    <source>
        <dbReference type="EMBL" id="CAG8574070.1"/>
    </source>
</evidence>